<accession>A0A0F4KX94</accession>
<dbReference type="InterPro" id="IPR013749">
    <property type="entry name" value="PM/HMP-P_kinase-1"/>
</dbReference>
<keyword evidence="4" id="KW-0418">Kinase</keyword>
<dbReference type="Pfam" id="PF08543">
    <property type="entry name" value="Phos_pyr_kin"/>
    <property type="match status" value="1"/>
</dbReference>
<dbReference type="InterPro" id="IPR029056">
    <property type="entry name" value="Ribokinase-like"/>
</dbReference>
<organism evidence="7 8">
    <name type="scientific">Bombilactobacillus mellis</name>
    <dbReference type="NCBI Taxonomy" id="1218508"/>
    <lineage>
        <taxon>Bacteria</taxon>
        <taxon>Bacillati</taxon>
        <taxon>Bacillota</taxon>
        <taxon>Bacilli</taxon>
        <taxon>Lactobacillales</taxon>
        <taxon>Lactobacillaceae</taxon>
        <taxon>Bombilactobacillus</taxon>
    </lineage>
</organism>
<dbReference type="InterPro" id="IPR004625">
    <property type="entry name" value="PyrdxlKinase"/>
</dbReference>
<evidence type="ECO:0000256" key="1">
    <source>
        <dbReference type="ARBA" id="ARBA00012104"/>
    </source>
</evidence>
<evidence type="ECO:0000313" key="8">
    <source>
        <dbReference type="Proteomes" id="UP000033695"/>
    </source>
</evidence>
<evidence type="ECO:0000256" key="3">
    <source>
        <dbReference type="ARBA" id="ARBA00022741"/>
    </source>
</evidence>
<gene>
    <name evidence="7" type="ORF">JG29_02650</name>
</gene>
<dbReference type="PANTHER" id="PTHR10534:SF2">
    <property type="entry name" value="PYRIDOXAL KINASE"/>
    <property type="match status" value="1"/>
</dbReference>
<dbReference type="PANTHER" id="PTHR10534">
    <property type="entry name" value="PYRIDOXAL KINASE"/>
    <property type="match status" value="1"/>
</dbReference>
<comment type="caution">
    <text evidence="7">The sequence shown here is derived from an EMBL/GenBank/DDBJ whole genome shotgun (WGS) entry which is preliminary data.</text>
</comment>
<sequence>MSTKKRTLLAQDWSVWGDISLKTATTLFQVWGLPAVSLPVKLLAAHPGWAAQTPQQDLTAWLQRVLDYWHQQAWSRIYLGYLGSPAVVEVWQRYLATAACPVILDPAMADQGQLYQGLDVNYVHAISRLLPYVDVLTPNISEAQFLVGFPIIDYDSLSRALHRLAAQMRGSQVIITSIQQDKKIGCAFLNQGVVQTSLYPQQQRTLFGSGDLFTTLVVLFLAADFSFAAAVQQATRLTTLAVKQTPLSARDIQVAAIIPALLELKDGNHA</sequence>
<dbReference type="Gene3D" id="3.40.1190.20">
    <property type="match status" value="1"/>
</dbReference>
<dbReference type="GO" id="GO:0005829">
    <property type="term" value="C:cytosol"/>
    <property type="evidence" value="ECO:0007669"/>
    <property type="project" value="TreeGrafter"/>
</dbReference>
<dbReference type="RefSeq" id="WP_045922165.1">
    <property type="nucleotide sequence ID" value="NZ_JBHTHW010000004.1"/>
</dbReference>
<keyword evidence="2" id="KW-0808">Transferase</keyword>
<dbReference type="PATRIC" id="fig|1218508.4.peg.273"/>
<protein>
    <recommendedName>
        <fullName evidence="1">pyridoxal kinase</fullName>
        <ecNumber evidence="1">2.7.1.35</ecNumber>
    </recommendedName>
</protein>
<dbReference type="SUPFAM" id="SSF53613">
    <property type="entry name" value="Ribokinase-like"/>
    <property type="match status" value="1"/>
</dbReference>
<dbReference type="GO" id="GO:0008478">
    <property type="term" value="F:pyridoxal kinase activity"/>
    <property type="evidence" value="ECO:0007669"/>
    <property type="project" value="UniProtKB-EC"/>
</dbReference>
<dbReference type="EC" id="2.7.1.35" evidence="1"/>
<keyword evidence="8" id="KW-1185">Reference proteome</keyword>
<evidence type="ECO:0000256" key="5">
    <source>
        <dbReference type="ARBA" id="ARBA00022840"/>
    </source>
</evidence>
<proteinExistence type="predicted"/>
<evidence type="ECO:0000256" key="2">
    <source>
        <dbReference type="ARBA" id="ARBA00022679"/>
    </source>
</evidence>
<name>A0A0F4KX94_9LACO</name>
<evidence type="ECO:0000313" key="7">
    <source>
        <dbReference type="EMBL" id="KJY51217.1"/>
    </source>
</evidence>
<dbReference type="Proteomes" id="UP000033695">
    <property type="component" value="Unassembled WGS sequence"/>
</dbReference>
<dbReference type="EMBL" id="JXBZ01000002">
    <property type="protein sequence ID" value="KJY51217.1"/>
    <property type="molecule type" value="Genomic_DNA"/>
</dbReference>
<evidence type="ECO:0000259" key="6">
    <source>
        <dbReference type="Pfam" id="PF08543"/>
    </source>
</evidence>
<keyword evidence="5" id="KW-0067">ATP-binding</keyword>
<dbReference type="HOGENOM" id="CLU_046496_2_0_9"/>
<feature type="domain" description="Pyridoxamine kinase/Phosphomethylpyrimidine kinase" evidence="6">
    <location>
        <begin position="76"/>
        <end position="245"/>
    </location>
</feature>
<dbReference type="GO" id="GO:0005524">
    <property type="term" value="F:ATP binding"/>
    <property type="evidence" value="ECO:0007669"/>
    <property type="project" value="UniProtKB-KW"/>
</dbReference>
<keyword evidence="3" id="KW-0547">Nucleotide-binding</keyword>
<dbReference type="STRING" id="1218508.JG29_02650"/>
<evidence type="ECO:0000256" key="4">
    <source>
        <dbReference type="ARBA" id="ARBA00022777"/>
    </source>
</evidence>
<dbReference type="GO" id="GO:0009443">
    <property type="term" value="P:pyridoxal 5'-phosphate salvage"/>
    <property type="evidence" value="ECO:0007669"/>
    <property type="project" value="InterPro"/>
</dbReference>
<dbReference type="AlphaFoldDB" id="A0A0F4KX94"/>
<reference evidence="7 8" key="1">
    <citation type="submission" date="2014-12" db="EMBL/GenBank/DDBJ databases">
        <title>Comparative genomics of the lactic acid bacteria isolated from the honey bee gut.</title>
        <authorList>
            <person name="Ellegaard K.M."/>
            <person name="Tamarit D."/>
            <person name="Javelind E."/>
            <person name="Olofsson T."/>
            <person name="Andersson S.G."/>
            <person name="Vasquez A."/>
        </authorList>
    </citation>
    <scope>NUCLEOTIDE SEQUENCE [LARGE SCALE GENOMIC DNA]</scope>
    <source>
        <strain evidence="7 8">Hon2</strain>
    </source>
</reference>